<dbReference type="EMBL" id="BAAATJ010000007">
    <property type="protein sequence ID" value="GAA2395167.1"/>
    <property type="molecule type" value="Genomic_DNA"/>
</dbReference>
<dbReference type="RefSeq" id="WP_344630626.1">
    <property type="nucleotide sequence ID" value="NZ_BAAATJ010000007.1"/>
</dbReference>
<evidence type="ECO:0000256" key="1">
    <source>
        <dbReference type="SAM" id="MobiDB-lite"/>
    </source>
</evidence>
<reference evidence="3 4" key="1">
    <citation type="journal article" date="2019" name="Int. J. Syst. Evol. Microbiol.">
        <title>The Global Catalogue of Microorganisms (GCM) 10K type strain sequencing project: providing services to taxonomists for standard genome sequencing and annotation.</title>
        <authorList>
            <consortium name="The Broad Institute Genomics Platform"/>
            <consortium name="The Broad Institute Genome Sequencing Center for Infectious Disease"/>
            <person name="Wu L."/>
            <person name="Ma J."/>
        </authorList>
    </citation>
    <scope>NUCLEOTIDE SEQUENCE [LARGE SCALE GENOMIC DNA]</scope>
    <source>
        <strain evidence="3 4">JCM 6921</strain>
    </source>
</reference>
<proteinExistence type="predicted"/>
<feature type="region of interest" description="Disordered" evidence="1">
    <location>
        <begin position="29"/>
        <end position="65"/>
    </location>
</feature>
<keyword evidence="2" id="KW-0732">Signal</keyword>
<accession>A0ABN3I5K9</accession>
<feature type="chain" id="PRO_5047119776" description="Secreted protein" evidence="2">
    <location>
        <begin position="29"/>
        <end position="195"/>
    </location>
</feature>
<dbReference type="Proteomes" id="UP001500058">
    <property type="component" value="Unassembled WGS sequence"/>
</dbReference>
<evidence type="ECO:0000256" key="2">
    <source>
        <dbReference type="SAM" id="SignalP"/>
    </source>
</evidence>
<name>A0ABN3I5K9_9ACTN</name>
<sequence>MSIRRTVKARRGAAAALMAVTLALAATACGGGDEDKTSSGSSSQPSPENKEGGDKPDTGPDTNQKIAEVEGRDGMVLTLYSAKRDSGGFVTVNGQVKNTGDKAYYATTEWRGTETELQGGGQSVGGATLIDKADKKRYYVLRDTEGRCLCTSGFTQVDAGKEMAIFMQFPAPPEDSNEVDFQLPSFPSVTIQITQ</sequence>
<comment type="caution">
    <text evidence="3">The sequence shown here is derived from an EMBL/GenBank/DDBJ whole genome shotgun (WGS) entry which is preliminary data.</text>
</comment>
<feature type="compositionally biased region" description="Low complexity" evidence="1">
    <location>
        <begin position="38"/>
        <end position="47"/>
    </location>
</feature>
<feature type="signal peptide" evidence="2">
    <location>
        <begin position="1"/>
        <end position="28"/>
    </location>
</feature>
<evidence type="ECO:0000313" key="3">
    <source>
        <dbReference type="EMBL" id="GAA2395167.1"/>
    </source>
</evidence>
<organism evidence="3 4">
    <name type="scientific">Streptomyces glaucosporus</name>
    <dbReference type="NCBI Taxonomy" id="284044"/>
    <lineage>
        <taxon>Bacteria</taxon>
        <taxon>Bacillati</taxon>
        <taxon>Actinomycetota</taxon>
        <taxon>Actinomycetes</taxon>
        <taxon>Kitasatosporales</taxon>
        <taxon>Streptomycetaceae</taxon>
        <taxon>Streptomyces</taxon>
    </lineage>
</organism>
<keyword evidence="4" id="KW-1185">Reference proteome</keyword>
<evidence type="ECO:0008006" key="5">
    <source>
        <dbReference type="Google" id="ProtNLM"/>
    </source>
</evidence>
<feature type="compositionally biased region" description="Basic and acidic residues" evidence="1">
    <location>
        <begin position="48"/>
        <end position="58"/>
    </location>
</feature>
<protein>
    <recommendedName>
        <fullName evidence="5">Secreted protein</fullName>
    </recommendedName>
</protein>
<gene>
    <name evidence="3" type="ORF">GCM10010420_20740</name>
</gene>
<evidence type="ECO:0000313" key="4">
    <source>
        <dbReference type="Proteomes" id="UP001500058"/>
    </source>
</evidence>
<dbReference type="PROSITE" id="PS51257">
    <property type="entry name" value="PROKAR_LIPOPROTEIN"/>
    <property type="match status" value="1"/>
</dbReference>